<evidence type="ECO:0000313" key="4">
    <source>
        <dbReference type="Proteomes" id="UP000256373"/>
    </source>
</evidence>
<dbReference type="PANTHER" id="PTHR11927">
    <property type="entry name" value="GALACTOSIDE 2-L-FUCOSYLTRANSFERASE"/>
    <property type="match status" value="1"/>
</dbReference>
<dbReference type="CDD" id="cd11301">
    <property type="entry name" value="Fut1_Fut2_like"/>
    <property type="match status" value="1"/>
</dbReference>
<dbReference type="InterPro" id="IPR002516">
    <property type="entry name" value="Glyco_trans_11"/>
</dbReference>
<dbReference type="Pfam" id="PF01531">
    <property type="entry name" value="Glyco_transf_11"/>
    <property type="match status" value="1"/>
</dbReference>
<dbReference type="OrthoDB" id="9794601at2"/>
<evidence type="ECO:0000256" key="2">
    <source>
        <dbReference type="ARBA" id="ARBA00022679"/>
    </source>
</evidence>
<gene>
    <name evidence="3" type="ORF">DSL64_24910</name>
</gene>
<keyword evidence="4" id="KW-1185">Reference proteome</keyword>
<dbReference type="Proteomes" id="UP000256373">
    <property type="component" value="Unassembled WGS sequence"/>
</dbReference>
<evidence type="ECO:0000256" key="1">
    <source>
        <dbReference type="ARBA" id="ARBA00022676"/>
    </source>
</evidence>
<evidence type="ECO:0000313" key="3">
    <source>
        <dbReference type="EMBL" id="REA57056.1"/>
    </source>
</evidence>
<dbReference type="GO" id="GO:0016020">
    <property type="term" value="C:membrane"/>
    <property type="evidence" value="ECO:0007669"/>
    <property type="project" value="InterPro"/>
</dbReference>
<keyword evidence="1 3" id="KW-0328">Glycosyltransferase</keyword>
<proteinExistence type="predicted"/>
<dbReference type="RefSeq" id="WP_115833670.1">
    <property type="nucleotide sequence ID" value="NZ_QNUL01000031.1"/>
</dbReference>
<protein>
    <submittedName>
        <fullName evidence="3">Alpha-1,2-fucosyltransferase</fullName>
    </submittedName>
</protein>
<sequence>MVGVNFNGRLGNQLFQYYFLLYLKSKDSSQTYFFPNPHHAYLGKYFDLGPWHNLTLNSKLYSGLTRTLPKIFSFRNIFVQNFFAPKEHTPQNLTIYNGFFQSDFYIKHLPKDQLPVIKEAYKQQFDEKFGEVFRKNKTVVVHIRRTDYLSYGKRDISLPIEYFKTQLNSVENLDSYQVYFVSDDMEFVKKEFPQKDNYIFSSNSEIIDFQLIMNADVAIISNSTFAWWAAYICPKQNFVIAPKNWFGFRIGREHPKGIMTDRFVWRDVLPSQTSDL</sequence>
<accession>A0A3D8Y4B0</accession>
<dbReference type="AlphaFoldDB" id="A0A3D8Y4B0"/>
<comment type="caution">
    <text evidence="3">The sequence shown here is derived from an EMBL/GenBank/DDBJ whole genome shotgun (WGS) entry which is preliminary data.</text>
</comment>
<dbReference type="Gene3D" id="3.40.50.11350">
    <property type="match status" value="1"/>
</dbReference>
<reference evidence="3 4" key="1">
    <citation type="submission" date="2018-07" db="EMBL/GenBank/DDBJ databases">
        <title>Dyadobacter roseus sp. nov., isolated from rose rhizosphere soil.</title>
        <authorList>
            <person name="Chen L."/>
        </authorList>
    </citation>
    <scope>NUCLEOTIDE SEQUENCE [LARGE SCALE GENOMIC DNA]</scope>
    <source>
        <strain evidence="3 4">RS19</strain>
    </source>
</reference>
<name>A0A3D8Y4B0_9BACT</name>
<keyword evidence="2 3" id="KW-0808">Transferase</keyword>
<dbReference type="GO" id="GO:0005975">
    <property type="term" value="P:carbohydrate metabolic process"/>
    <property type="evidence" value="ECO:0007669"/>
    <property type="project" value="InterPro"/>
</dbReference>
<dbReference type="EMBL" id="QNUL01000031">
    <property type="protein sequence ID" value="REA57056.1"/>
    <property type="molecule type" value="Genomic_DNA"/>
</dbReference>
<dbReference type="GO" id="GO:0008107">
    <property type="term" value="F:galactoside 2-alpha-L-fucosyltransferase activity"/>
    <property type="evidence" value="ECO:0007669"/>
    <property type="project" value="InterPro"/>
</dbReference>
<organism evidence="3 4">
    <name type="scientific">Dyadobacter luteus</name>
    <dbReference type="NCBI Taxonomy" id="2259619"/>
    <lineage>
        <taxon>Bacteria</taxon>
        <taxon>Pseudomonadati</taxon>
        <taxon>Bacteroidota</taxon>
        <taxon>Cytophagia</taxon>
        <taxon>Cytophagales</taxon>
        <taxon>Spirosomataceae</taxon>
        <taxon>Dyadobacter</taxon>
    </lineage>
</organism>
<dbReference type="PANTHER" id="PTHR11927:SF9">
    <property type="entry name" value="L-FUCOSYLTRANSFERASE"/>
    <property type="match status" value="1"/>
</dbReference>